<evidence type="ECO:0000256" key="1">
    <source>
        <dbReference type="SAM" id="SignalP"/>
    </source>
</evidence>
<reference evidence="2 4" key="1">
    <citation type="submission" date="2015-07" db="EMBL/GenBank/DDBJ databases">
        <title>Genome of Polaribacter dokdonenesis DSW-5, isolated from seawater off Dokdo in Korea.</title>
        <authorList>
            <person name="Yoon K."/>
            <person name="Song J.Y."/>
            <person name="Kim J.F."/>
        </authorList>
    </citation>
    <scope>NUCLEOTIDE SEQUENCE [LARGE SCALE GENOMIC DNA]</scope>
    <source>
        <strain evidence="2 4">DSW-5</strain>
    </source>
</reference>
<feature type="chain" id="PRO_5005833041" evidence="1">
    <location>
        <begin position="31"/>
        <end position="136"/>
    </location>
</feature>
<dbReference type="AlphaFoldDB" id="A0A0M9CG12"/>
<feature type="signal peptide" evidence="1">
    <location>
        <begin position="1"/>
        <end position="30"/>
    </location>
</feature>
<organism evidence="2 4">
    <name type="scientific">Polaribacter dokdonensis DSW-5</name>
    <dbReference type="NCBI Taxonomy" id="1300348"/>
    <lineage>
        <taxon>Bacteria</taxon>
        <taxon>Pseudomonadati</taxon>
        <taxon>Bacteroidota</taxon>
        <taxon>Flavobacteriia</taxon>
        <taxon>Flavobacteriales</taxon>
        <taxon>Flavobacteriaceae</taxon>
    </lineage>
</organism>
<dbReference type="STRING" id="1300348.I602_969"/>
<dbReference type="EMBL" id="LGBR01000001">
    <property type="protein sequence ID" value="KOY51409.1"/>
    <property type="molecule type" value="Genomic_DNA"/>
</dbReference>
<keyword evidence="1" id="KW-0732">Signal</keyword>
<name>A0A0M9CG12_9FLAO</name>
<protein>
    <submittedName>
        <fullName evidence="2">Uncharacterized protein</fullName>
    </submittedName>
</protein>
<dbReference type="RefSeq" id="WP_053973596.1">
    <property type="nucleotide sequence ID" value="NZ_FNUE01000001.1"/>
</dbReference>
<dbReference type="Proteomes" id="UP000183071">
    <property type="component" value="Unassembled WGS sequence"/>
</dbReference>
<reference evidence="3 5" key="2">
    <citation type="submission" date="2016-10" db="EMBL/GenBank/DDBJ databases">
        <authorList>
            <person name="Varghese N."/>
            <person name="Submissions S."/>
        </authorList>
    </citation>
    <scope>NUCLEOTIDE SEQUENCE [LARGE SCALE GENOMIC DNA]</scope>
    <source>
        <strain evidence="3 5">DSW-5</strain>
    </source>
</reference>
<comment type="caution">
    <text evidence="2">The sequence shown here is derived from an EMBL/GenBank/DDBJ whole genome shotgun (WGS) entry which is preliminary data.</text>
</comment>
<dbReference type="PATRIC" id="fig|1300348.6.peg.969"/>
<gene>
    <name evidence="2" type="ORF">I602_969</name>
    <name evidence="3" type="ORF">SAMN05444353_0806</name>
</gene>
<sequence length="136" mass="15591">MIFSAKITQISKIQLVLFAIACTFSLSLSAQQKQNQPKSIYTFSSFALKNSAYALNNKLKLKNFNFVYVDLLDLDLNQFSVDFQNLGKKPSSLIYDDYNAYRDENFLKGFRLENDPTRWNLQCPSPLSVQPTVSKN</sequence>
<dbReference type="Proteomes" id="UP000037716">
    <property type="component" value="Unassembled WGS sequence"/>
</dbReference>
<evidence type="ECO:0000313" key="5">
    <source>
        <dbReference type="Proteomes" id="UP000183071"/>
    </source>
</evidence>
<dbReference type="OrthoDB" id="1202794at2"/>
<keyword evidence="5" id="KW-1185">Reference proteome</keyword>
<evidence type="ECO:0000313" key="2">
    <source>
        <dbReference type="EMBL" id="KOY51409.1"/>
    </source>
</evidence>
<proteinExistence type="predicted"/>
<evidence type="ECO:0000313" key="4">
    <source>
        <dbReference type="Proteomes" id="UP000037716"/>
    </source>
</evidence>
<accession>A0A0M9CG12</accession>
<evidence type="ECO:0000313" key="3">
    <source>
        <dbReference type="EMBL" id="SEE12018.1"/>
    </source>
</evidence>
<dbReference type="EMBL" id="FNUE01000001">
    <property type="protein sequence ID" value="SEE12018.1"/>
    <property type="molecule type" value="Genomic_DNA"/>
</dbReference>